<evidence type="ECO:0000256" key="7">
    <source>
        <dbReference type="ARBA" id="ARBA00022989"/>
    </source>
</evidence>
<evidence type="ECO:0000256" key="3">
    <source>
        <dbReference type="ARBA" id="ARBA00022553"/>
    </source>
</evidence>
<dbReference type="EC" id="2.7.13.3" evidence="2"/>
<keyword evidence="7 8" id="KW-1133">Transmembrane helix</keyword>
<evidence type="ECO:0000256" key="5">
    <source>
        <dbReference type="ARBA" id="ARBA00022692"/>
    </source>
</evidence>
<dbReference type="PROSITE" id="PS50109">
    <property type="entry name" value="HIS_KIN"/>
    <property type="match status" value="1"/>
</dbReference>
<dbReference type="Gene3D" id="3.30.565.10">
    <property type="entry name" value="Histidine kinase-like ATPase, C-terminal domain"/>
    <property type="match status" value="1"/>
</dbReference>
<dbReference type="SUPFAM" id="SSF55874">
    <property type="entry name" value="ATPase domain of HSP90 chaperone/DNA topoisomerase II/histidine kinase"/>
    <property type="match status" value="1"/>
</dbReference>
<proteinExistence type="predicted"/>
<reference evidence="10 11" key="1">
    <citation type="submission" date="2018-05" db="EMBL/GenBank/DDBJ databases">
        <title>complete genome sequence of Aquabacterium olei NBRC 110486.</title>
        <authorList>
            <person name="Tang B."/>
            <person name="Chang J."/>
            <person name="Zhang L."/>
            <person name="Yang H."/>
        </authorList>
    </citation>
    <scope>NUCLEOTIDE SEQUENCE [LARGE SCALE GENOMIC DNA]</scope>
    <source>
        <strain evidence="10 11">NBRC 110486</strain>
    </source>
</reference>
<dbReference type="PANTHER" id="PTHR45436">
    <property type="entry name" value="SENSOR HISTIDINE KINASE YKOH"/>
    <property type="match status" value="1"/>
</dbReference>
<evidence type="ECO:0000256" key="1">
    <source>
        <dbReference type="ARBA" id="ARBA00000085"/>
    </source>
</evidence>
<evidence type="ECO:0000256" key="4">
    <source>
        <dbReference type="ARBA" id="ARBA00022679"/>
    </source>
</evidence>
<dbReference type="RefSeq" id="WP_109036806.1">
    <property type="nucleotide sequence ID" value="NZ_CP029210.1"/>
</dbReference>
<dbReference type="GO" id="GO:0005886">
    <property type="term" value="C:plasma membrane"/>
    <property type="evidence" value="ECO:0007669"/>
    <property type="project" value="TreeGrafter"/>
</dbReference>
<dbReference type="SMART" id="SM00388">
    <property type="entry name" value="HisKA"/>
    <property type="match status" value="1"/>
</dbReference>
<dbReference type="PANTHER" id="PTHR45436:SF5">
    <property type="entry name" value="SENSOR HISTIDINE KINASE TRCS"/>
    <property type="match status" value="1"/>
</dbReference>
<dbReference type="SMART" id="SM00387">
    <property type="entry name" value="HATPase_c"/>
    <property type="match status" value="1"/>
</dbReference>
<dbReference type="Proteomes" id="UP000244892">
    <property type="component" value="Chromosome"/>
</dbReference>
<keyword evidence="5 8" id="KW-0812">Transmembrane</keyword>
<sequence>MTARVLPSMRARLSRVVLTLSLVWGVLMALAVGLMLHRALDVLLDQGLQESAEILYGLAQVAGEDVHRGMGMLPAPPHDEGLVWQRVSAGGQVQLRSHKAPLAPLSNRLDKGFTDEGPWRVYTLPFPGQQGRLLVAQPEAHRDHTQWATLAGTLGLALLVGLTSVLWLNRRLQRELQPLQALSAAVARYNPLEAGGARTLPEPPRAELVPMAHAIADLGQRLAARVDHERAFAAHAAHALRTPLAGMDAQLAVALREAPDNLRPRLTQTREAATRLRTVVTALISLFRASGELRRQPLELASLMARLPVRGVQVTVAPDAGVEADADLLSAALMNLLDNAARHQATQVEVAVRREAGDGACCVILRDNGTGITPERQAAVNAALASGQGGDVLGLGLTLAEQVARMHGGRLVLHTHAAEPDGTPGGVSVELCLGPLRPSGPAPDPDRLH</sequence>
<evidence type="ECO:0000256" key="8">
    <source>
        <dbReference type="SAM" id="Phobius"/>
    </source>
</evidence>
<comment type="catalytic activity">
    <reaction evidence="1">
        <text>ATP + protein L-histidine = ADP + protein N-phospho-L-histidine.</text>
        <dbReference type="EC" id="2.7.13.3"/>
    </reaction>
</comment>
<gene>
    <name evidence="10" type="ORF">DEH84_10515</name>
</gene>
<dbReference type="SUPFAM" id="SSF47384">
    <property type="entry name" value="Homodimeric domain of signal transducing histidine kinase"/>
    <property type="match status" value="1"/>
</dbReference>
<name>A0A2U8FS12_9BURK</name>
<protein>
    <recommendedName>
        <fullName evidence="2">histidine kinase</fullName>
        <ecNumber evidence="2">2.7.13.3</ecNumber>
    </recommendedName>
</protein>
<keyword evidence="3" id="KW-0597">Phosphoprotein</keyword>
<dbReference type="InterPro" id="IPR036890">
    <property type="entry name" value="HATPase_C_sf"/>
</dbReference>
<evidence type="ECO:0000259" key="9">
    <source>
        <dbReference type="PROSITE" id="PS50109"/>
    </source>
</evidence>
<dbReference type="EMBL" id="CP029210">
    <property type="protein sequence ID" value="AWI53809.1"/>
    <property type="molecule type" value="Genomic_DNA"/>
</dbReference>
<evidence type="ECO:0000313" key="11">
    <source>
        <dbReference type="Proteomes" id="UP000244892"/>
    </source>
</evidence>
<keyword evidence="8" id="KW-0472">Membrane</keyword>
<feature type="transmembrane region" description="Helical" evidence="8">
    <location>
        <begin position="147"/>
        <end position="168"/>
    </location>
</feature>
<keyword evidence="11" id="KW-1185">Reference proteome</keyword>
<dbReference type="Pfam" id="PF00512">
    <property type="entry name" value="HisKA"/>
    <property type="match status" value="1"/>
</dbReference>
<dbReference type="GO" id="GO:0000155">
    <property type="term" value="F:phosphorelay sensor kinase activity"/>
    <property type="evidence" value="ECO:0007669"/>
    <property type="project" value="InterPro"/>
</dbReference>
<dbReference type="InterPro" id="IPR036097">
    <property type="entry name" value="HisK_dim/P_sf"/>
</dbReference>
<dbReference type="InterPro" id="IPR003661">
    <property type="entry name" value="HisK_dim/P_dom"/>
</dbReference>
<evidence type="ECO:0000256" key="2">
    <source>
        <dbReference type="ARBA" id="ARBA00012438"/>
    </source>
</evidence>
<keyword evidence="4" id="KW-0808">Transferase</keyword>
<dbReference type="OrthoDB" id="9148518at2"/>
<dbReference type="InterPro" id="IPR003594">
    <property type="entry name" value="HATPase_dom"/>
</dbReference>
<dbReference type="Pfam" id="PF02518">
    <property type="entry name" value="HATPase_c"/>
    <property type="match status" value="1"/>
</dbReference>
<dbReference type="InterPro" id="IPR005467">
    <property type="entry name" value="His_kinase_dom"/>
</dbReference>
<dbReference type="AlphaFoldDB" id="A0A2U8FS12"/>
<organism evidence="10 11">
    <name type="scientific">Aquabacterium olei</name>
    <dbReference type="NCBI Taxonomy" id="1296669"/>
    <lineage>
        <taxon>Bacteria</taxon>
        <taxon>Pseudomonadati</taxon>
        <taxon>Pseudomonadota</taxon>
        <taxon>Betaproteobacteria</taxon>
        <taxon>Burkholderiales</taxon>
        <taxon>Aquabacterium</taxon>
    </lineage>
</organism>
<accession>A0A2U8FS12</accession>
<keyword evidence="6 10" id="KW-0418">Kinase</keyword>
<evidence type="ECO:0000313" key="10">
    <source>
        <dbReference type="EMBL" id="AWI53809.1"/>
    </source>
</evidence>
<evidence type="ECO:0000256" key="6">
    <source>
        <dbReference type="ARBA" id="ARBA00022777"/>
    </source>
</evidence>
<feature type="domain" description="Histidine kinase" evidence="9">
    <location>
        <begin position="235"/>
        <end position="433"/>
    </location>
</feature>
<dbReference type="InterPro" id="IPR050428">
    <property type="entry name" value="TCS_sensor_his_kinase"/>
</dbReference>
<dbReference type="Gene3D" id="1.10.287.130">
    <property type="match status" value="1"/>
</dbReference>
<dbReference type="KEGG" id="aon:DEH84_10515"/>